<dbReference type="Proteomes" id="UP000658690">
    <property type="component" value="Unassembled WGS sequence"/>
</dbReference>
<evidence type="ECO:0000313" key="3">
    <source>
        <dbReference type="Proteomes" id="UP000658690"/>
    </source>
</evidence>
<evidence type="ECO:0000259" key="1">
    <source>
        <dbReference type="PROSITE" id="PS51272"/>
    </source>
</evidence>
<dbReference type="PROSITE" id="PS51272">
    <property type="entry name" value="SLH"/>
    <property type="match status" value="3"/>
</dbReference>
<keyword evidence="3" id="KW-1185">Reference proteome</keyword>
<evidence type="ECO:0000313" key="2">
    <source>
        <dbReference type="EMBL" id="NOU90237.1"/>
    </source>
</evidence>
<feature type="domain" description="SLH" evidence="1">
    <location>
        <begin position="1171"/>
        <end position="1234"/>
    </location>
</feature>
<dbReference type="Pfam" id="PF00395">
    <property type="entry name" value="SLH"/>
    <property type="match status" value="3"/>
</dbReference>
<dbReference type="EMBL" id="WHOC01000164">
    <property type="protein sequence ID" value="NOU90237.1"/>
    <property type="molecule type" value="Genomic_DNA"/>
</dbReference>
<feature type="domain" description="SLH" evidence="1">
    <location>
        <begin position="1089"/>
        <end position="1152"/>
    </location>
</feature>
<name>A0ABX1ZAV7_9BACL</name>
<dbReference type="InterPro" id="IPR001119">
    <property type="entry name" value="SLH_dom"/>
</dbReference>
<organism evidence="2 3">
    <name type="scientific">Paenibacillus germinis</name>
    <dbReference type="NCBI Taxonomy" id="2654979"/>
    <lineage>
        <taxon>Bacteria</taxon>
        <taxon>Bacillati</taxon>
        <taxon>Bacillota</taxon>
        <taxon>Bacilli</taxon>
        <taxon>Bacillales</taxon>
        <taxon>Paenibacillaceae</taxon>
        <taxon>Paenibacillus</taxon>
    </lineage>
</organism>
<protein>
    <submittedName>
        <fullName evidence="2">S-layer homology domain-containing protein</fullName>
    </submittedName>
</protein>
<proteinExistence type="predicted"/>
<comment type="caution">
    <text evidence="2">The sequence shown here is derived from an EMBL/GenBank/DDBJ whole genome shotgun (WGS) entry which is preliminary data.</text>
</comment>
<gene>
    <name evidence="2" type="ORF">GC102_31520</name>
</gene>
<accession>A0ABX1ZAV7</accession>
<reference evidence="2 3" key="1">
    <citation type="submission" date="2019-10" db="EMBL/GenBank/DDBJ databases">
        <title>Description of Paenibacillus choica sp. nov.</title>
        <authorList>
            <person name="Carlier A."/>
            <person name="Qi S."/>
        </authorList>
    </citation>
    <scope>NUCLEOTIDE SEQUENCE [LARGE SCALE GENOMIC DNA]</scope>
    <source>
        <strain evidence="2 3">LMG 31460</strain>
    </source>
</reference>
<feature type="domain" description="SLH" evidence="1">
    <location>
        <begin position="1240"/>
        <end position="1311"/>
    </location>
</feature>
<sequence length="1311" mass="140711">MAKIITFRLHKEELVLKTKQLRNKWISISLLITMLLALLPPMTASAAPVLNITNLYVHTIPTAADPLVDASIQRFTANPITVSVDIGGIAEEQITDIYYEIYNVNTGLSSTNKTNRPTRVANSTNQITFENVQLTEGLNRFTVKFNSTSNVDSIPGWAYFTPVSNITGLMFNDDAFADGAMLPSQGPFSNATITGSANNALKVDAIVNGTTFEASNFAGGVFTFLTNTGRVSDIVLNPGDNKIQFIAKNPTNYYTTTRTFKYDNGLGFGYNGTISMKEATAQPVYPLVTVPTLSSGTSKDVIFTTDIKNSIGNITPGVADYVYADIKVVGSGAGFRYTFANQSISNVTGTLWGGGSPTLIGTPTITPAAIGVGTKYQTHNISASLPLSATTTAQEIDVTLSSSLGAATQPTRYTFNFTNPTLPYLDHVAQDLGGSPIVLTEQGSNQINDFPAAIDIYTNALTTSVDVFIPGFAGNGSYPTVAAGALRKATVSLHDIPDGPTTLTVTPSGGAPVTSNPAGKKVYNLNISSAPYVIVTNLYNGKVVTSKAQFTCGAVGAPCIAGKIVNLPAANYPLVELSINDNNVPLTNGLASVINSTTGEFIINEASLNAVTGGSGTTFSGLFDSDGKKAIRFSLYLKPNPAQPKVLVTQTNYEVFVLSDYAPLVESLIPDVAVTPYTVGTLPGVYQTTSNKIQLTGTVLNATLNTQAILYLRKPPVGSAVPVGPLTLNPISAVIDPLDNKRSTTTFNLSSVLNMDAYGDYIFELVATNASGRTTSKMITITKQPVTYVLLQPTNFVKNVDKVDQANVNTNSETIVIQADGADSVLFGKSEATQTTPGVFRYEVTTLKAGKNTVTFTVNRGKTKSNGSFVLFNVNTPIEGAQYKTTLASKMSIFNGDFLLNFPKDTKLMRNDRTQSEQFITVDRKIVFGIANQDDGRVEKASETPAGTRFLIEPTGRFRPASKRFWVDAGTIDMSAASTPDSLKAALQGSGNLPSPTLLGPGETAFYTRNIKSLVVPTQRGTLTMKYDAEIRNDSWKYLSVYQFGTFLDPSGTGNQFVGWKNIGGVVDPKTHTIEVPVDTFGYFQVMYMDNSFNDVTLHDWARDYLDILYSKGIMNNKSAGQFLPNDAITRGEFVTLLVKIFEIPLINEDTTHHTNDPTDPNFQGTFADVRRGLGLSNSSSLYDFMHIEAGARAGIVRGNSAGLFAPGNSISREDASVMIERAANMKVNSDPAKSLLTLKKEFTDAGNISVYAQPSVEAVMKAGFIDGIENALVEGQKKPTFSFDPKGNLTRAQAAAIVIRVLKQQKKIPK</sequence>